<dbReference type="Proteomes" id="UP000076482">
    <property type="component" value="Unassembled WGS sequence"/>
</dbReference>
<feature type="compositionally biased region" description="Low complexity" evidence="2">
    <location>
        <begin position="476"/>
        <end position="489"/>
    </location>
</feature>
<dbReference type="AlphaFoldDB" id="A0A162PII6"/>
<protein>
    <submittedName>
        <fullName evidence="3">Uncharacterized protein</fullName>
    </submittedName>
</protein>
<evidence type="ECO:0000256" key="2">
    <source>
        <dbReference type="SAM" id="MobiDB-lite"/>
    </source>
</evidence>
<feature type="compositionally biased region" description="Polar residues" evidence="2">
    <location>
        <begin position="332"/>
        <end position="359"/>
    </location>
</feature>
<feature type="compositionally biased region" description="Polar residues" evidence="2">
    <location>
        <begin position="29"/>
        <end position="45"/>
    </location>
</feature>
<comment type="caution">
    <text evidence="3">The sequence shown here is derived from an EMBL/GenBank/DDBJ whole genome shotgun (WGS) entry which is preliminary data.</text>
</comment>
<accession>A0A162PII6</accession>
<feature type="coiled-coil region" evidence="1">
    <location>
        <begin position="117"/>
        <end position="151"/>
    </location>
</feature>
<feature type="compositionally biased region" description="Basic and acidic residues" evidence="2">
    <location>
        <begin position="16"/>
        <end position="28"/>
    </location>
</feature>
<keyword evidence="1" id="KW-0175">Coiled coil</keyword>
<evidence type="ECO:0000313" key="4">
    <source>
        <dbReference type="Proteomes" id="UP000076482"/>
    </source>
</evidence>
<name>A0A162PII6_BACCE</name>
<feature type="region of interest" description="Disordered" evidence="2">
    <location>
        <begin position="332"/>
        <end position="430"/>
    </location>
</feature>
<feature type="region of interest" description="Disordered" evidence="2">
    <location>
        <begin position="462"/>
        <end position="489"/>
    </location>
</feature>
<gene>
    <name evidence="3" type="ORF">B4088_0590</name>
</gene>
<dbReference type="RefSeq" id="WP_063259810.1">
    <property type="nucleotide sequence ID" value="NZ_LJKE01000015.1"/>
</dbReference>
<organism evidence="3 4">
    <name type="scientific">Bacillus cereus</name>
    <dbReference type="NCBI Taxonomy" id="1396"/>
    <lineage>
        <taxon>Bacteria</taxon>
        <taxon>Bacillati</taxon>
        <taxon>Bacillota</taxon>
        <taxon>Bacilli</taxon>
        <taxon>Bacillales</taxon>
        <taxon>Bacillaceae</taxon>
        <taxon>Bacillus</taxon>
        <taxon>Bacillus cereus group</taxon>
    </lineage>
</organism>
<dbReference type="EMBL" id="LJKE01000015">
    <property type="protein sequence ID" value="KZD72129.1"/>
    <property type="molecule type" value="Genomic_DNA"/>
</dbReference>
<sequence>MVNFANLIRANVERSNKNVRETERENEKLQNLLSQDDINPEPQTHSTRRIDLDSIMIGDDDSLPKPASTRNTKIAAQQMEQTLSTEIGGDIDDKDYFQEINNFDFLSLENIPLKSQNRILRTEYLEVRSRLKEFNEEMKHLTRKQRSLLIDLEKSQKETVAMRSVIKTIANVFPDGSELKTRLDTNDWVIEDVEEDLLKNLNNITQRVRNAEQYVADQLQGMNDEIDKYKKAFNIMHNEKQAIQQEASNSLLTIDELKQTLESLTNKIQILESENSELKYQLQNQQPIITEPEISEEERLRLEKLRLLQEKQKELELIQQQLAELNPLQEDATVSVTPSNPVQNNKPSNINITPTTPKQMQEEVHTTNNEPETTEEPADPFPAAERYDNMKPNNDDINSQSRPQPKLDKPATTPTQELHHEFKKEKPVKKKEIIPEKIPDIQEESFDIDAFLTDKLQLQSKQTESTNNEINKDTTTHTPTSSNTVTETSTPTIEEEIIIPINIEDHIQTLNDKKIYVLKSIGFHGYSRNQELSDFIQKDSEGNELFGDKSKTIKQEITNITRGLIDSNYLTAQRITMGGRGGYNFNSFELTDMGKAVFKHLTKQQPVISEMAQLKRQHGSYEHGYLIKEASEEFEAMGYKVLTDRVNCRRDLNDGRHKIFDFVIEKDGKEMLIEVERGTHNEEDFFNAMDKIYEITKDFYFITPNQTILYDKTRKQFHMWIKKRMGGSSDPRIKGVVTVNFLSFDLLKKTPRPKTLWKATKF</sequence>
<feature type="compositionally biased region" description="Basic and acidic residues" evidence="2">
    <location>
        <begin position="417"/>
        <end position="430"/>
    </location>
</feature>
<evidence type="ECO:0000313" key="3">
    <source>
        <dbReference type="EMBL" id="KZD72129.1"/>
    </source>
</evidence>
<evidence type="ECO:0000256" key="1">
    <source>
        <dbReference type="SAM" id="Coils"/>
    </source>
</evidence>
<feature type="coiled-coil region" evidence="1">
    <location>
        <begin position="194"/>
        <end position="321"/>
    </location>
</feature>
<proteinExistence type="predicted"/>
<feature type="region of interest" description="Disordered" evidence="2">
    <location>
        <begin position="16"/>
        <end position="48"/>
    </location>
</feature>
<dbReference type="PATRIC" id="fig|1396.535.peg.4342"/>
<reference evidence="3 4" key="1">
    <citation type="submission" date="2015-09" db="EMBL/GenBank/DDBJ databases">
        <title>Bacillus cereus food isolates.</title>
        <authorList>
            <person name="Boekhorst J."/>
        </authorList>
    </citation>
    <scope>NUCLEOTIDE SEQUENCE [LARGE SCALE GENOMIC DNA]</scope>
    <source>
        <strain evidence="3 4">B4088</strain>
    </source>
</reference>
<feature type="compositionally biased region" description="Polar residues" evidence="2">
    <location>
        <begin position="391"/>
        <end position="403"/>
    </location>
</feature>